<evidence type="ECO:0008006" key="3">
    <source>
        <dbReference type="Google" id="ProtNLM"/>
    </source>
</evidence>
<evidence type="ECO:0000313" key="2">
    <source>
        <dbReference type="Proteomes" id="UP000501705"/>
    </source>
</evidence>
<reference evidence="1 2" key="1">
    <citation type="journal article" date="2019" name="ACS Chem. Biol.">
        <title>Identification and Mobilization of a Cryptic Antibiotic Biosynthesis Gene Locus from a Human-Pathogenic Nocardia Isolate.</title>
        <authorList>
            <person name="Herisse M."/>
            <person name="Ishida K."/>
            <person name="Porter J.L."/>
            <person name="Howden B."/>
            <person name="Hertweck C."/>
            <person name="Stinear T.P."/>
            <person name="Pidot S.J."/>
        </authorList>
    </citation>
    <scope>NUCLEOTIDE SEQUENCE [LARGE SCALE GENOMIC DNA]</scope>
    <source>
        <strain evidence="1 2">AUSMDU00024985</strain>
    </source>
</reference>
<protein>
    <recommendedName>
        <fullName evidence="3">MFS transporter</fullName>
    </recommendedName>
</protein>
<dbReference type="RefSeq" id="WP_167460159.1">
    <property type="nucleotide sequence ID" value="NZ_CP046171.1"/>
</dbReference>
<dbReference type="Proteomes" id="UP000501705">
    <property type="component" value="Chromosome"/>
</dbReference>
<name>A0A6G9XJB4_NOCBR</name>
<dbReference type="EMBL" id="CP046171">
    <property type="protein sequence ID" value="QIS01001.1"/>
    <property type="molecule type" value="Genomic_DNA"/>
</dbReference>
<dbReference type="AlphaFoldDB" id="A0A6G9XJB4"/>
<gene>
    <name evidence="1" type="ORF">F5X71_00445</name>
</gene>
<organism evidence="1 2">
    <name type="scientific">Nocardia brasiliensis</name>
    <dbReference type="NCBI Taxonomy" id="37326"/>
    <lineage>
        <taxon>Bacteria</taxon>
        <taxon>Bacillati</taxon>
        <taxon>Actinomycetota</taxon>
        <taxon>Actinomycetes</taxon>
        <taxon>Mycobacteriales</taxon>
        <taxon>Nocardiaceae</taxon>
        <taxon>Nocardia</taxon>
    </lineage>
</organism>
<sequence length="64" mass="6421">MFQAGVGIAAAMPVIVESSGLSSTAWGVGTAIGVSAAVTRVMAIPAVNLALAQWAPWLAAEPRQ</sequence>
<proteinExistence type="predicted"/>
<accession>A0A6G9XJB4</accession>
<evidence type="ECO:0000313" key="1">
    <source>
        <dbReference type="EMBL" id="QIS01001.1"/>
    </source>
</evidence>